<dbReference type="EMBL" id="CP051680">
    <property type="protein sequence ID" value="QJD84514.1"/>
    <property type="molecule type" value="Genomic_DNA"/>
</dbReference>
<evidence type="ECO:0000256" key="2">
    <source>
        <dbReference type="ARBA" id="ARBA00022801"/>
    </source>
</evidence>
<feature type="signal peptide" evidence="5">
    <location>
        <begin position="1"/>
        <end position="21"/>
    </location>
</feature>
<dbReference type="Gene3D" id="2.60.120.260">
    <property type="entry name" value="Galactose-binding domain-like"/>
    <property type="match status" value="2"/>
</dbReference>
<dbReference type="RefSeq" id="WP_169280797.1">
    <property type="nucleotide sequence ID" value="NZ_CP051680.1"/>
</dbReference>
<keyword evidence="3 4" id="KW-0326">Glycosidase</keyword>
<keyword evidence="5" id="KW-0732">Signal</keyword>
<dbReference type="Gene3D" id="2.60.40.10">
    <property type="entry name" value="Immunoglobulins"/>
    <property type="match status" value="1"/>
</dbReference>
<dbReference type="InterPro" id="IPR022790">
    <property type="entry name" value="GH26_dom"/>
</dbReference>
<dbReference type="InterPro" id="IPR015295">
    <property type="entry name" value="CBM27"/>
</dbReference>
<dbReference type="Proteomes" id="UP000502248">
    <property type="component" value="Chromosome"/>
</dbReference>
<proteinExistence type="inferred from homology"/>
<dbReference type="InterPro" id="IPR008979">
    <property type="entry name" value="Galactose-bd-like_sf"/>
</dbReference>
<dbReference type="GO" id="GO:0030245">
    <property type="term" value="P:cellulose catabolic process"/>
    <property type="evidence" value="ECO:0007669"/>
    <property type="project" value="InterPro"/>
</dbReference>
<dbReference type="AlphaFoldDB" id="A0A7Z2ZM20"/>
<sequence length="1057" mass="116606">MRKTYSFLLALTVFLSICVNASASASAINLQSETEPNYDLATFNFDQDLEGWQVRSSYQASFGTPGIEHSTAIGGGAMRINAVIGTSTNWQELKLVRALPSIGQATTVTFDVYMDMSLIDLELYGDKKIKPYIAVDPGWVKFGQNESVSSVSDLQRVNEGGKEYGVLHVISRLIGGHEAGTQLNLNFLSDGIVYTGPIYIDNVKVSNAPFNGGSGEEPGVLPDNNQTQISTLNFDTSPIKLVDRDATAESRSLFSYLKNVSGNYLLFGHQNSTTRGATITQNNGTQSDVYQSVGAFPAVYGWDTNALDGSEPPYSPEALRTAMRLAYERGGIVTLSAHMPNFVSGGNFYDTVRVVENILPGASHHQQYLDYLDKIADFANNLKDSEDTLIPVIFRPFHEHNGNWFWWGAPYAKGDEYIALYRFTVEYLRDVKGVRNFLYEFSPNGFFSGDSEQYLYRYPGDEYVDILGFDIYDGSYNQIFRDQLVEDAAMLVQLAESKGKIAALAEAGVRNGHTVSGNPNLNWWTELMEDLKADPVARKLAYILTWTNSSANSFWVPYRNHPVFGNSEMLEDFITFYNDDYTAFGDRLSGVYDLQVQIDSNDSPYAYLATPVRNQIVKGPITIRAGAYGDTVTSVVYSIAGGQPQQMQWNPGTGYYEAAWTPGPELNGQTVDIQAQVAFGSTIINEQAQVAVRMDTIQQQFAFGDANEALQFSNGGTYNAANGTPALEHDSALEALRINADISGSNASQTWQELKVKINQIQNAVPLANIDKIKFDVLIPTASLPTTLNQAEVKLLPNLYLFPNTQVKYGKTNPQARLADLPRVLRNGSEFAKHSVSIDLTGEDKKTATDLVIALVFGKLNYIGPIYMDNVQFIVAANEGTIVDPSIIDDFETYDDDNNALREVFTSVGDTNKISLAQAPKHNGQYAMKFDYRLATNGYSGIQKLMGNSDWRAYDKLNFWYKPDGSGQKMVVQIKAQGISFEYYPSLAGTGEDLLEIPFSAFRPAPYEANQNAVLDASNLQKIEKFSIFVNAASPGYVGNGTLYLDEIRLSGASIAL</sequence>
<evidence type="ECO:0000313" key="7">
    <source>
        <dbReference type="EMBL" id="QJD84514.1"/>
    </source>
</evidence>
<dbReference type="Pfam" id="PF03425">
    <property type="entry name" value="CBM_11"/>
    <property type="match status" value="1"/>
</dbReference>
<dbReference type="GO" id="GO:0008810">
    <property type="term" value="F:cellulase activity"/>
    <property type="evidence" value="ECO:0007669"/>
    <property type="project" value="InterPro"/>
</dbReference>
<feature type="active site" description="Proton donor" evidence="4">
    <location>
        <position position="399"/>
    </location>
</feature>
<evidence type="ECO:0000256" key="1">
    <source>
        <dbReference type="ARBA" id="ARBA00007754"/>
    </source>
</evidence>
<dbReference type="InterPro" id="IPR000805">
    <property type="entry name" value="Glyco_hydro_26"/>
</dbReference>
<dbReference type="SUPFAM" id="SSF51445">
    <property type="entry name" value="(Trans)glycosidases"/>
    <property type="match status" value="1"/>
</dbReference>
<dbReference type="PANTHER" id="PTHR40079">
    <property type="entry name" value="MANNAN ENDO-1,4-BETA-MANNOSIDASE E-RELATED"/>
    <property type="match status" value="1"/>
</dbReference>
<accession>A0A7Z2ZM20</accession>
<dbReference type="PROSITE" id="PS51764">
    <property type="entry name" value="GH26"/>
    <property type="match status" value="1"/>
</dbReference>
<dbReference type="GO" id="GO:0016985">
    <property type="term" value="F:mannan endo-1,4-beta-mannosidase activity"/>
    <property type="evidence" value="ECO:0007669"/>
    <property type="project" value="InterPro"/>
</dbReference>
<dbReference type="GO" id="GO:0006080">
    <property type="term" value="P:substituted mannan metabolic process"/>
    <property type="evidence" value="ECO:0007669"/>
    <property type="project" value="InterPro"/>
</dbReference>
<evidence type="ECO:0000256" key="3">
    <source>
        <dbReference type="ARBA" id="ARBA00023295"/>
    </source>
</evidence>
<evidence type="ECO:0000256" key="4">
    <source>
        <dbReference type="PROSITE-ProRule" id="PRU01100"/>
    </source>
</evidence>
<evidence type="ECO:0000256" key="5">
    <source>
        <dbReference type="SAM" id="SignalP"/>
    </source>
</evidence>
<reference evidence="7 8" key="1">
    <citation type="submission" date="2020-04" db="EMBL/GenBank/DDBJ databases">
        <title>Genome sequencing of novel species.</title>
        <authorList>
            <person name="Heo J."/>
            <person name="Kim S.-J."/>
            <person name="Kim J.-S."/>
            <person name="Hong S.-B."/>
            <person name="Kwon S.-W."/>
        </authorList>
    </citation>
    <scope>NUCLEOTIDE SEQUENCE [LARGE SCALE GENOMIC DNA]</scope>
    <source>
        <strain evidence="7 8">MFER-1</strain>
    </source>
</reference>
<name>A0A7Z2ZM20_9BACL</name>
<dbReference type="Pfam" id="PF02156">
    <property type="entry name" value="Glyco_hydro_26"/>
    <property type="match status" value="1"/>
</dbReference>
<dbReference type="Gene3D" id="3.20.20.80">
    <property type="entry name" value="Glycosidases"/>
    <property type="match status" value="1"/>
</dbReference>
<dbReference type="Pfam" id="PF09212">
    <property type="entry name" value="CBM27"/>
    <property type="match status" value="2"/>
</dbReference>
<dbReference type="PANTHER" id="PTHR40079:SF4">
    <property type="entry name" value="GH26 DOMAIN-CONTAINING PROTEIN-RELATED"/>
    <property type="match status" value="1"/>
</dbReference>
<feature type="chain" id="PRO_5039511928" description="GH26 domain-containing protein" evidence="5">
    <location>
        <begin position="22"/>
        <end position="1057"/>
    </location>
</feature>
<keyword evidence="8" id="KW-1185">Reference proteome</keyword>
<feature type="domain" description="GH26" evidence="6">
    <location>
        <begin position="248"/>
        <end position="586"/>
    </location>
</feature>
<dbReference type="InterPro" id="IPR017853">
    <property type="entry name" value="GH"/>
</dbReference>
<protein>
    <recommendedName>
        <fullName evidence="6">GH26 domain-containing protein</fullName>
    </recommendedName>
</protein>
<dbReference type="Gene3D" id="2.60.120.430">
    <property type="entry name" value="Galactose-binding lectin"/>
    <property type="match status" value="1"/>
</dbReference>
<organism evidence="7 8">
    <name type="scientific">Cohnella herbarum</name>
    <dbReference type="NCBI Taxonomy" id="2728023"/>
    <lineage>
        <taxon>Bacteria</taxon>
        <taxon>Bacillati</taxon>
        <taxon>Bacillota</taxon>
        <taxon>Bacilli</taxon>
        <taxon>Bacillales</taxon>
        <taxon>Paenibacillaceae</taxon>
        <taxon>Cohnella</taxon>
    </lineage>
</organism>
<feature type="active site" description="Nucleophile" evidence="4">
    <location>
        <position position="506"/>
    </location>
</feature>
<evidence type="ECO:0000313" key="8">
    <source>
        <dbReference type="Proteomes" id="UP000502248"/>
    </source>
</evidence>
<keyword evidence="2 4" id="KW-0378">Hydrolase</keyword>
<dbReference type="PRINTS" id="PR00739">
    <property type="entry name" value="GLHYDRLASE26"/>
</dbReference>
<gene>
    <name evidence="7" type="ORF">HH215_15905</name>
</gene>
<evidence type="ECO:0000259" key="6">
    <source>
        <dbReference type="PROSITE" id="PS51764"/>
    </source>
</evidence>
<comment type="similarity">
    <text evidence="1 4">Belongs to the glycosyl hydrolase 26 family.</text>
</comment>
<dbReference type="InterPro" id="IPR005087">
    <property type="entry name" value="CBM11"/>
</dbReference>
<dbReference type="KEGG" id="cheb:HH215_15905"/>
<dbReference type="InterPro" id="IPR013783">
    <property type="entry name" value="Ig-like_fold"/>
</dbReference>
<dbReference type="SUPFAM" id="SSF49785">
    <property type="entry name" value="Galactose-binding domain-like"/>
    <property type="match status" value="3"/>
</dbReference>